<evidence type="ECO:0000313" key="2">
    <source>
        <dbReference type="Proteomes" id="UP000244450"/>
    </source>
</evidence>
<dbReference type="Proteomes" id="UP000244450">
    <property type="component" value="Unassembled WGS sequence"/>
</dbReference>
<gene>
    <name evidence="1" type="ORF">DCC81_12160</name>
</gene>
<protein>
    <submittedName>
        <fullName evidence="1">Uncharacterized protein</fullName>
    </submittedName>
</protein>
<reference evidence="1 2" key="1">
    <citation type="submission" date="2018-04" db="EMBL/GenBank/DDBJ databases">
        <title>Chitinophaga fuyangensis sp. nov., isolated from soil in a chemical factory.</title>
        <authorList>
            <person name="Chen K."/>
        </authorList>
    </citation>
    <scope>NUCLEOTIDE SEQUENCE [LARGE SCALE GENOMIC DNA]</scope>
    <source>
        <strain evidence="1 2">LY-1</strain>
    </source>
</reference>
<sequence>MNFGVIAPESIDDGYMEADDCEDIKTFRKKWNGLNDNIILHCYVIKTSSTGSELRIIAQSFEEIL</sequence>
<comment type="caution">
    <text evidence="1">The sequence shown here is derived from an EMBL/GenBank/DDBJ whole genome shotgun (WGS) entry which is preliminary data.</text>
</comment>
<dbReference type="AlphaFoldDB" id="A0A2T7BFK2"/>
<proteinExistence type="predicted"/>
<name>A0A2T7BFK2_9BACT</name>
<accession>A0A2T7BFK2</accession>
<keyword evidence="2" id="KW-1185">Reference proteome</keyword>
<dbReference type="EMBL" id="QCYK01000002">
    <property type="protein sequence ID" value="PUZ25060.1"/>
    <property type="molecule type" value="Genomic_DNA"/>
</dbReference>
<organism evidence="1 2">
    <name type="scientific">Chitinophaga parva</name>
    <dbReference type="NCBI Taxonomy" id="2169414"/>
    <lineage>
        <taxon>Bacteria</taxon>
        <taxon>Pseudomonadati</taxon>
        <taxon>Bacteroidota</taxon>
        <taxon>Chitinophagia</taxon>
        <taxon>Chitinophagales</taxon>
        <taxon>Chitinophagaceae</taxon>
        <taxon>Chitinophaga</taxon>
    </lineage>
</organism>
<evidence type="ECO:0000313" key="1">
    <source>
        <dbReference type="EMBL" id="PUZ25060.1"/>
    </source>
</evidence>